<gene>
    <name evidence="1" type="ORF">S03H2_29431</name>
</gene>
<reference evidence="1" key="1">
    <citation type="journal article" date="2014" name="Front. Microbiol.">
        <title>High frequency of phylogenetically diverse reductive dehalogenase-homologous genes in deep subseafloor sedimentary metagenomes.</title>
        <authorList>
            <person name="Kawai M."/>
            <person name="Futagami T."/>
            <person name="Toyoda A."/>
            <person name="Takaki Y."/>
            <person name="Nishi S."/>
            <person name="Hori S."/>
            <person name="Arai W."/>
            <person name="Tsubouchi T."/>
            <person name="Morono Y."/>
            <person name="Uchiyama I."/>
            <person name="Ito T."/>
            <person name="Fujiyama A."/>
            <person name="Inagaki F."/>
            <person name="Takami H."/>
        </authorList>
    </citation>
    <scope>NUCLEOTIDE SEQUENCE</scope>
    <source>
        <strain evidence="1">Expedition CK06-06</strain>
    </source>
</reference>
<organism evidence="1">
    <name type="scientific">marine sediment metagenome</name>
    <dbReference type="NCBI Taxonomy" id="412755"/>
    <lineage>
        <taxon>unclassified sequences</taxon>
        <taxon>metagenomes</taxon>
        <taxon>ecological metagenomes</taxon>
    </lineage>
</organism>
<dbReference type="EMBL" id="BARU01017767">
    <property type="protein sequence ID" value="GAH61773.1"/>
    <property type="molecule type" value="Genomic_DNA"/>
</dbReference>
<proteinExistence type="predicted"/>
<sequence>VSSVSTMWDMFYGVTLSTTNYDSLLIGWSQLVLHNSVTFHGGNSQYSTGAATTARASIINNYSWTIIDGGQVP</sequence>
<comment type="caution">
    <text evidence="1">The sequence shown here is derived from an EMBL/GenBank/DDBJ whole genome shotgun (WGS) entry which is preliminary data.</text>
</comment>
<evidence type="ECO:0000313" key="1">
    <source>
        <dbReference type="EMBL" id="GAH61773.1"/>
    </source>
</evidence>
<accession>X1IW50</accession>
<protein>
    <submittedName>
        <fullName evidence="1">Uncharacterized protein</fullName>
    </submittedName>
</protein>
<name>X1IW50_9ZZZZ</name>
<dbReference type="AlphaFoldDB" id="X1IW50"/>
<feature type="non-terminal residue" evidence="1">
    <location>
        <position position="1"/>
    </location>
</feature>